<feature type="domain" description="DNA replication/recombination mediator RecO N-terminal" evidence="8">
    <location>
        <begin position="1"/>
        <end position="73"/>
    </location>
</feature>
<evidence type="ECO:0000256" key="5">
    <source>
        <dbReference type="ARBA" id="ARBA00023204"/>
    </source>
</evidence>
<name>A0A512H6S8_9PROT</name>
<reference evidence="9 10" key="1">
    <citation type="submission" date="2019-07" db="EMBL/GenBank/DDBJ databases">
        <title>Whole genome shotgun sequence of Rhodospirillum oryzae NBRC 107573.</title>
        <authorList>
            <person name="Hosoyama A."/>
            <person name="Uohara A."/>
            <person name="Ohji S."/>
            <person name="Ichikawa N."/>
        </authorList>
    </citation>
    <scope>NUCLEOTIDE SEQUENCE [LARGE SCALE GENOMIC DNA]</scope>
    <source>
        <strain evidence="9 10">NBRC 107573</strain>
    </source>
</reference>
<dbReference type="OrthoDB" id="9804792at2"/>
<dbReference type="Gene3D" id="2.40.50.140">
    <property type="entry name" value="Nucleic acid-binding proteins"/>
    <property type="match status" value="1"/>
</dbReference>
<dbReference type="Proteomes" id="UP000321567">
    <property type="component" value="Unassembled WGS sequence"/>
</dbReference>
<keyword evidence="4 7" id="KW-0233">DNA recombination</keyword>
<keyword evidence="5 7" id="KW-0234">DNA repair</keyword>
<evidence type="ECO:0000256" key="6">
    <source>
        <dbReference type="ARBA" id="ARBA00033409"/>
    </source>
</evidence>
<evidence type="ECO:0000256" key="4">
    <source>
        <dbReference type="ARBA" id="ARBA00023172"/>
    </source>
</evidence>
<dbReference type="InterPro" id="IPR003717">
    <property type="entry name" value="RecO"/>
</dbReference>
<dbReference type="PANTHER" id="PTHR33991">
    <property type="entry name" value="DNA REPAIR PROTEIN RECO"/>
    <property type="match status" value="1"/>
</dbReference>
<evidence type="ECO:0000256" key="2">
    <source>
        <dbReference type="ARBA" id="ARBA00021310"/>
    </source>
</evidence>
<dbReference type="NCBIfam" id="TIGR00613">
    <property type="entry name" value="reco"/>
    <property type="match status" value="1"/>
</dbReference>
<comment type="function">
    <text evidence="7">Involved in DNA repair and RecF pathway recombination.</text>
</comment>
<dbReference type="AlphaFoldDB" id="A0A512H6S8"/>
<protein>
    <recommendedName>
        <fullName evidence="2 7">DNA repair protein RecO</fullName>
    </recommendedName>
    <alternativeName>
        <fullName evidence="6 7">Recombination protein O</fullName>
    </alternativeName>
</protein>
<comment type="caution">
    <text evidence="9">The sequence shown here is derived from an EMBL/GenBank/DDBJ whole genome shotgun (WGS) entry which is preliminary data.</text>
</comment>
<dbReference type="InterPro" id="IPR042242">
    <property type="entry name" value="RecO_C"/>
</dbReference>
<sequence>MIAWEDTGIVLSARPHGEHAVLLSLFTATHGRHAGLVPGGQGRALRGTVQPGTGVRALWRARLETHLGTLQVEATSPLTPLLLGERDRLAALVSLCAVAERALPERDPHDALYHAFAAAIASLGAPGDRLTWAAAVARWERDLLEDLGFGLDLGACALTGTPDDLAYVSPRSGRAVSRAAAGPWRDRLLPLPAFLRPETNDPPAGIPAGPADIVAALNLTGHFLARPDVLSGPLGLPAARQRLLDRLRRWEEEVPGP</sequence>
<gene>
    <name evidence="7 9" type="primary">recO</name>
    <name evidence="9" type="ORF">ROR02_12590</name>
</gene>
<dbReference type="GO" id="GO:0006310">
    <property type="term" value="P:DNA recombination"/>
    <property type="evidence" value="ECO:0007669"/>
    <property type="project" value="UniProtKB-UniRule"/>
</dbReference>
<evidence type="ECO:0000256" key="7">
    <source>
        <dbReference type="HAMAP-Rule" id="MF_00201"/>
    </source>
</evidence>
<dbReference type="HAMAP" id="MF_00201">
    <property type="entry name" value="RecO"/>
    <property type="match status" value="1"/>
</dbReference>
<dbReference type="InterPro" id="IPR012340">
    <property type="entry name" value="NA-bd_OB-fold"/>
</dbReference>
<dbReference type="EMBL" id="BJZO01000027">
    <property type="protein sequence ID" value="GEO81128.1"/>
    <property type="molecule type" value="Genomic_DNA"/>
</dbReference>
<dbReference type="SUPFAM" id="SSF57863">
    <property type="entry name" value="ArfGap/RecO-like zinc finger"/>
    <property type="match status" value="1"/>
</dbReference>
<dbReference type="Pfam" id="PF02565">
    <property type="entry name" value="RecO_C"/>
    <property type="match status" value="1"/>
</dbReference>
<dbReference type="InterPro" id="IPR022572">
    <property type="entry name" value="DNA_rep/recomb_RecO_N"/>
</dbReference>
<comment type="similarity">
    <text evidence="1 7">Belongs to the RecO family.</text>
</comment>
<proteinExistence type="inferred from homology"/>
<dbReference type="GO" id="GO:0006302">
    <property type="term" value="P:double-strand break repair"/>
    <property type="evidence" value="ECO:0007669"/>
    <property type="project" value="TreeGrafter"/>
</dbReference>
<dbReference type="GO" id="GO:0043590">
    <property type="term" value="C:bacterial nucleoid"/>
    <property type="evidence" value="ECO:0007669"/>
    <property type="project" value="TreeGrafter"/>
</dbReference>
<dbReference type="SUPFAM" id="SSF50249">
    <property type="entry name" value="Nucleic acid-binding proteins"/>
    <property type="match status" value="1"/>
</dbReference>
<keyword evidence="10" id="KW-1185">Reference proteome</keyword>
<evidence type="ECO:0000256" key="3">
    <source>
        <dbReference type="ARBA" id="ARBA00022763"/>
    </source>
</evidence>
<evidence type="ECO:0000256" key="1">
    <source>
        <dbReference type="ARBA" id="ARBA00007452"/>
    </source>
</evidence>
<dbReference type="InterPro" id="IPR037278">
    <property type="entry name" value="ARFGAP/RecO"/>
</dbReference>
<evidence type="ECO:0000313" key="9">
    <source>
        <dbReference type="EMBL" id="GEO81128.1"/>
    </source>
</evidence>
<organism evidence="9 10">
    <name type="scientific">Pararhodospirillum oryzae</name>
    <dbReference type="NCBI Taxonomy" id="478448"/>
    <lineage>
        <taxon>Bacteria</taxon>
        <taxon>Pseudomonadati</taxon>
        <taxon>Pseudomonadota</taxon>
        <taxon>Alphaproteobacteria</taxon>
        <taxon>Rhodospirillales</taxon>
        <taxon>Rhodospirillaceae</taxon>
        <taxon>Pararhodospirillum</taxon>
    </lineage>
</organism>
<keyword evidence="3 7" id="KW-0227">DNA damage</keyword>
<dbReference type="RefSeq" id="WP_147163169.1">
    <property type="nucleotide sequence ID" value="NZ_BJZO01000027.1"/>
</dbReference>
<dbReference type="Gene3D" id="1.20.1440.120">
    <property type="entry name" value="Recombination protein O, C-terminal domain"/>
    <property type="match status" value="1"/>
</dbReference>
<accession>A0A512H6S8</accession>
<dbReference type="PANTHER" id="PTHR33991:SF1">
    <property type="entry name" value="DNA REPAIR PROTEIN RECO"/>
    <property type="match status" value="1"/>
</dbReference>
<evidence type="ECO:0000259" key="8">
    <source>
        <dbReference type="Pfam" id="PF11967"/>
    </source>
</evidence>
<dbReference type="Pfam" id="PF11967">
    <property type="entry name" value="RecO_N"/>
    <property type="match status" value="1"/>
</dbReference>
<evidence type="ECO:0000313" key="10">
    <source>
        <dbReference type="Proteomes" id="UP000321567"/>
    </source>
</evidence>